<dbReference type="InterPro" id="IPR031311">
    <property type="entry name" value="CHIT_BIND_RR_consensus"/>
</dbReference>
<keyword evidence="4" id="KW-0732">Signal</keyword>
<feature type="signal peptide" evidence="4">
    <location>
        <begin position="1"/>
        <end position="16"/>
    </location>
</feature>
<sequence length="169" mass="18076">MLKAFLLLTLAVAALAQRERQSKVKADDPGPPAPYSFVYGSSAKDGTHGREETRDEHGTVRGSYRIALADGRMRVVKYVADKDGFRAGIATNEQGTESASSSGVVVHSEALSGPDAARAEAHKARARTTARATASRPAASASYNVERRVAPSHARMPEYFPAPGDYFEP</sequence>
<dbReference type="PROSITE" id="PS00233">
    <property type="entry name" value="CHIT_BIND_RR_1"/>
    <property type="match status" value="1"/>
</dbReference>
<feature type="region of interest" description="Disordered" evidence="3">
    <location>
        <begin position="121"/>
        <end position="146"/>
    </location>
</feature>
<dbReference type="PROSITE" id="PS51155">
    <property type="entry name" value="CHIT_BIND_RR_2"/>
    <property type="match status" value="1"/>
</dbReference>
<feature type="chain" id="PRO_5001516687" evidence="4">
    <location>
        <begin position="17"/>
        <end position="169"/>
    </location>
</feature>
<dbReference type="EMBL" id="GBBM01007426">
    <property type="protein sequence ID" value="JAC27992.1"/>
    <property type="molecule type" value="mRNA"/>
</dbReference>
<feature type="compositionally biased region" description="Basic and acidic residues" evidence="3">
    <location>
        <begin position="45"/>
        <end position="58"/>
    </location>
</feature>
<protein>
    <submittedName>
        <fullName evidence="5">Putative cuticular protein</fullName>
    </submittedName>
</protein>
<dbReference type="AlphaFoldDB" id="A0A023G2W2"/>
<accession>A0A023G2W2</accession>
<evidence type="ECO:0000256" key="3">
    <source>
        <dbReference type="SAM" id="MobiDB-lite"/>
    </source>
</evidence>
<dbReference type="GO" id="GO:0005615">
    <property type="term" value="C:extracellular space"/>
    <property type="evidence" value="ECO:0007669"/>
    <property type="project" value="TreeGrafter"/>
</dbReference>
<feature type="region of interest" description="Disordered" evidence="3">
    <location>
        <begin position="20"/>
        <end position="58"/>
    </location>
</feature>
<evidence type="ECO:0000313" key="5">
    <source>
        <dbReference type="EMBL" id="JAC27992.1"/>
    </source>
</evidence>
<evidence type="ECO:0000256" key="4">
    <source>
        <dbReference type="SAM" id="SignalP"/>
    </source>
</evidence>
<dbReference type="InterPro" id="IPR051217">
    <property type="entry name" value="Insect_Cuticle_Struc_Prot"/>
</dbReference>
<dbReference type="Pfam" id="PF00379">
    <property type="entry name" value="Chitin_bind_4"/>
    <property type="match status" value="1"/>
</dbReference>
<dbReference type="InterPro" id="IPR000618">
    <property type="entry name" value="Insect_cuticle"/>
</dbReference>
<keyword evidence="1 2" id="KW-0193">Cuticle</keyword>
<proteinExistence type="evidence at transcript level"/>
<dbReference type="GO" id="GO:0042302">
    <property type="term" value="F:structural constituent of cuticle"/>
    <property type="evidence" value="ECO:0007669"/>
    <property type="project" value="UniProtKB-UniRule"/>
</dbReference>
<evidence type="ECO:0000256" key="1">
    <source>
        <dbReference type="ARBA" id="ARBA00022460"/>
    </source>
</evidence>
<dbReference type="PANTHER" id="PTHR12236:SF79">
    <property type="entry name" value="CUTICULAR PROTEIN 50CB-RELATED"/>
    <property type="match status" value="1"/>
</dbReference>
<organism evidence="5">
    <name type="scientific">Amblyomma triste</name>
    <name type="common">Neotropical tick</name>
    <dbReference type="NCBI Taxonomy" id="251400"/>
    <lineage>
        <taxon>Eukaryota</taxon>
        <taxon>Metazoa</taxon>
        <taxon>Ecdysozoa</taxon>
        <taxon>Arthropoda</taxon>
        <taxon>Chelicerata</taxon>
        <taxon>Arachnida</taxon>
        <taxon>Acari</taxon>
        <taxon>Parasitiformes</taxon>
        <taxon>Ixodida</taxon>
        <taxon>Ixodoidea</taxon>
        <taxon>Ixodidae</taxon>
        <taxon>Amblyomminae</taxon>
        <taxon>Amblyomma</taxon>
    </lineage>
</organism>
<name>A0A023G2W2_AMBTT</name>
<evidence type="ECO:0000256" key="2">
    <source>
        <dbReference type="PROSITE-ProRule" id="PRU00497"/>
    </source>
</evidence>
<reference evidence="5" key="1">
    <citation type="submission" date="2014-03" db="EMBL/GenBank/DDBJ databases">
        <title>The sialotranscriptome of Amblyomma triste, Amblyomma parvum and Amblyomma cajennense ticks, uncovered by 454-based RNA-seq.</title>
        <authorList>
            <person name="Garcia G.R."/>
            <person name="Gardinassi L.G."/>
            <person name="Ribeiro J.M."/>
            <person name="Anatriello E."/>
            <person name="Ferreira B.R."/>
            <person name="Moreira H.N."/>
            <person name="Mafra C."/>
            <person name="Olegario M.M."/>
            <person name="Szabo P.J."/>
            <person name="Miranda-Santos I.K."/>
            <person name="Maruyama S.R."/>
        </authorList>
    </citation>
    <scope>NUCLEOTIDE SEQUENCE</scope>
    <source>
        <strain evidence="5">Mato Grasso do Sul</strain>
        <tissue evidence="5">Salivary glands</tissue>
    </source>
</reference>
<dbReference type="GO" id="GO:0031012">
    <property type="term" value="C:extracellular matrix"/>
    <property type="evidence" value="ECO:0007669"/>
    <property type="project" value="TreeGrafter"/>
</dbReference>
<feature type="compositionally biased region" description="Low complexity" evidence="3">
    <location>
        <begin position="127"/>
        <end position="142"/>
    </location>
</feature>
<dbReference type="PANTHER" id="PTHR12236">
    <property type="entry name" value="STRUCTURAL CONTITUENT OF CUTICLE"/>
    <property type="match status" value="1"/>
</dbReference>